<proteinExistence type="predicted"/>
<dbReference type="AlphaFoldDB" id="A0A7I9ZJX2"/>
<dbReference type="GO" id="GO:0016740">
    <property type="term" value="F:transferase activity"/>
    <property type="evidence" value="ECO:0007669"/>
    <property type="project" value="UniProtKB-KW"/>
</dbReference>
<reference evidence="1 2" key="1">
    <citation type="journal article" date="2019" name="Emerg. Microbes Infect.">
        <title>Comprehensive subspecies identification of 175 nontuberculous mycobacteria species based on 7547 genomic profiles.</title>
        <authorList>
            <person name="Matsumoto Y."/>
            <person name="Kinjo T."/>
            <person name="Motooka D."/>
            <person name="Nabeya D."/>
            <person name="Jung N."/>
            <person name="Uechi K."/>
            <person name="Horii T."/>
            <person name="Iida T."/>
            <person name="Fujita J."/>
            <person name="Nakamura S."/>
        </authorList>
    </citation>
    <scope>NUCLEOTIDE SEQUENCE [LARGE SCALE GENOMIC DNA]</scope>
    <source>
        <strain evidence="1 2">JCM 30996</strain>
    </source>
</reference>
<keyword evidence="2" id="KW-1185">Reference proteome</keyword>
<keyword evidence="1" id="KW-0808">Transferase</keyword>
<protein>
    <submittedName>
        <fullName evidence="1">Glycosyl transferase</fullName>
    </submittedName>
</protein>
<evidence type="ECO:0000313" key="2">
    <source>
        <dbReference type="Proteomes" id="UP000465304"/>
    </source>
</evidence>
<organism evidence="1 2">
    <name type="scientific">Mycolicibacterium hippocampi</name>
    <dbReference type="NCBI Taxonomy" id="659824"/>
    <lineage>
        <taxon>Bacteria</taxon>
        <taxon>Bacillati</taxon>
        <taxon>Actinomycetota</taxon>
        <taxon>Actinomycetes</taxon>
        <taxon>Mycobacteriales</taxon>
        <taxon>Mycobacteriaceae</taxon>
        <taxon>Mycolicibacterium</taxon>
    </lineage>
</organism>
<gene>
    <name evidence="1" type="ORF">MHIP_17930</name>
</gene>
<evidence type="ECO:0000313" key="1">
    <source>
        <dbReference type="EMBL" id="GFH01310.1"/>
    </source>
</evidence>
<name>A0A7I9ZJX2_9MYCO</name>
<dbReference type="EMBL" id="BLLB01000002">
    <property type="protein sequence ID" value="GFH01310.1"/>
    <property type="molecule type" value="Genomic_DNA"/>
</dbReference>
<dbReference type="Proteomes" id="UP000465304">
    <property type="component" value="Unassembled WGS sequence"/>
</dbReference>
<dbReference type="RefSeq" id="WP_163888131.1">
    <property type="nucleotide sequence ID" value="NZ_BLLB01000002.1"/>
</dbReference>
<comment type="caution">
    <text evidence="1">The sequence shown here is derived from an EMBL/GenBank/DDBJ whole genome shotgun (WGS) entry which is preliminary data.</text>
</comment>
<sequence length="128" mass="13747">MTASESFPLQTVVVVPAHNERADLPECLRALATAALCLSTSVSVDAADVGATRAAGFEYARSLFAGLDAADMVLGVVRVPNWRNFSPAHRFEEAGLTVHRDRELSVATSDRREGRTPGGFAQYLKRAS</sequence>
<accession>A0A7I9ZJX2</accession>